<dbReference type="Gene3D" id="1.10.10.10">
    <property type="entry name" value="Winged helix-like DNA-binding domain superfamily/Winged helix DNA-binding domain"/>
    <property type="match status" value="1"/>
</dbReference>
<dbReference type="InterPro" id="IPR000525">
    <property type="entry name" value="Initiator_Rep_WH1"/>
</dbReference>
<feature type="domain" description="Initiator Rep protein WH1" evidence="2">
    <location>
        <begin position="25"/>
        <end position="176"/>
    </location>
</feature>
<organism evidence="3 4">
    <name type="scientific">Escherichia coli</name>
    <dbReference type="NCBI Taxonomy" id="562"/>
    <lineage>
        <taxon>Bacteria</taxon>
        <taxon>Pseudomonadati</taxon>
        <taxon>Pseudomonadota</taxon>
        <taxon>Gammaproteobacteria</taxon>
        <taxon>Enterobacterales</taxon>
        <taxon>Enterobacteriaceae</taxon>
        <taxon>Escherichia</taxon>
    </lineage>
</organism>
<gene>
    <name evidence="3" type="primary">pir</name>
    <name evidence="3" type="ORF">BANRA_05850</name>
</gene>
<dbReference type="AlphaFoldDB" id="A0A3P5HFQ0"/>
<proteinExistence type="inferred from homology"/>
<sequence length="195" mass="22117">MRLIVKTVTGLTKVRHRNEVGVTLASLSLSAKRVLFLALCQIDTKEMLDDDILEVDADFFSKATSLDKYASYAALKEGAKVLSSTTLVLNRDDLKNLADELGILSSKNKIPDRLDLNLTEFCAYYDHLATVRIKFTNTAKRYFSKLIGSENRYTTQVLKSVVLLNSVNSTNLYQVIRKYYSQNSSKNLLIYPWMI</sequence>
<dbReference type="InterPro" id="IPR036388">
    <property type="entry name" value="WH-like_DNA-bd_sf"/>
</dbReference>
<dbReference type="SUPFAM" id="SSF46785">
    <property type="entry name" value="Winged helix' DNA-binding domain"/>
    <property type="match status" value="1"/>
</dbReference>
<evidence type="ECO:0000313" key="3">
    <source>
        <dbReference type="EMBL" id="VCZ29704.1"/>
    </source>
</evidence>
<accession>A0A3P5HFQ0</accession>
<protein>
    <submittedName>
        <fullName evidence="3">PI protein</fullName>
    </submittedName>
</protein>
<evidence type="ECO:0000313" key="4">
    <source>
        <dbReference type="Proteomes" id="UP000281521"/>
    </source>
</evidence>
<evidence type="ECO:0000259" key="2">
    <source>
        <dbReference type="Pfam" id="PF01051"/>
    </source>
</evidence>
<name>A0A3P5HFQ0_ECOLX</name>
<dbReference type="Pfam" id="PF01051">
    <property type="entry name" value="Rep3_N"/>
    <property type="match status" value="1"/>
</dbReference>
<comment type="similarity">
    <text evidence="1">Belongs to the initiator RepB protein family.</text>
</comment>
<evidence type="ECO:0000256" key="1">
    <source>
        <dbReference type="ARBA" id="ARBA00038283"/>
    </source>
</evidence>
<dbReference type="EMBL" id="UWXJ01000006">
    <property type="protein sequence ID" value="VCZ29704.1"/>
    <property type="molecule type" value="Genomic_DNA"/>
</dbReference>
<reference evidence="3 4" key="1">
    <citation type="submission" date="2018-10" db="EMBL/GenBank/DDBJ databases">
        <authorList>
            <person name="Noll B N."/>
        </authorList>
    </citation>
    <scope>NUCLEOTIDE SEQUENCE [LARGE SCALE GENOMIC DNA]</scope>
    <source>
        <strain evidence="3">Ecoli022</strain>
    </source>
</reference>
<dbReference type="InterPro" id="IPR036390">
    <property type="entry name" value="WH_DNA-bd_sf"/>
</dbReference>
<dbReference type="GO" id="GO:0003887">
    <property type="term" value="F:DNA-directed DNA polymerase activity"/>
    <property type="evidence" value="ECO:0007669"/>
    <property type="project" value="InterPro"/>
</dbReference>
<dbReference type="GO" id="GO:0006270">
    <property type="term" value="P:DNA replication initiation"/>
    <property type="evidence" value="ECO:0007669"/>
    <property type="project" value="InterPro"/>
</dbReference>
<dbReference type="Proteomes" id="UP000281521">
    <property type="component" value="Unassembled WGS sequence"/>
</dbReference>